<dbReference type="PROSITE" id="PS50943">
    <property type="entry name" value="HTH_CROC1"/>
    <property type="match status" value="1"/>
</dbReference>
<evidence type="ECO:0000313" key="5">
    <source>
        <dbReference type="Proteomes" id="UP000326505"/>
    </source>
</evidence>
<keyword evidence="6" id="KW-1185">Reference proteome</keyword>
<dbReference type="Proteomes" id="UP000549009">
    <property type="component" value="Unassembled WGS sequence"/>
</dbReference>
<name>A0A5P2X9C4_STRST</name>
<protein>
    <submittedName>
        <fullName evidence="3">Transcriptional regulator with XRE-family HTH domain</fullName>
    </submittedName>
    <submittedName>
        <fullName evidence="4">XRE family transcriptional regulator</fullName>
    </submittedName>
</protein>
<accession>A0A5P2X9C4</accession>
<sequence>MPDHDERTEQFAAYVREAARRAGYDIDSPRGGGKTALARDTGMSPSSVGRMLAGKAVPDPAYLEPLARAVRVPLPELLVLSGLISRDAFAAEEQPPRAVSPREAAADLGIKDPAKVELFETMVRALLTDQNIASGGRADEGEVA</sequence>
<dbReference type="SMART" id="SM00530">
    <property type="entry name" value="HTH_XRE"/>
    <property type="match status" value="1"/>
</dbReference>
<dbReference type="GO" id="GO:0003677">
    <property type="term" value="F:DNA binding"/>
    <property type="evidence" value="ECO:0007669"/>
    <property type="project" value="InterPro"/>
</dbReference>
<evidence type="ECO:0000313" key="6">
    <source>
        <dbReference type="Proteomes" id="UP000549009"/>
    </source>
</evidence>
<proteinExistence type="predicted"/>
<dbReference type="Gene3D" id="1.10.260.40">
    <property type="entry name" value="lambda repressor-like DNA-binding domains"/>
    <property type="match status" value="1"/>
</dbReference>
<evidence type="ECO:0000313" key="4">
    <source>
        <dbReference type="EMBL" id="QEV59785.1"/>
    </source>
</evidence>
<dbReference type="InterPro" id="IPR010982">
    <property type="entry name" value="Lambda_DNA-bd_dom_sf"/>
</dbReference>
<dbReference type="KEGG" id="sspb:CP982_14430"/>
<dbReference type="EMBL" id="CP023690">
    <property type="protein sequence ID" value="QEV59785.1"/>
    <property type="molecule type" value="Genomic_DNA"/>
</dbReference>
<dbReference type="InterPro" id="IPR001387">
    <property type="entry name" value="Cro/C1-type_HTH"/>
</dbReference>
<dbReference type="Proteomes" id="UP000326505">
    <property type="component" value="Chromosome"/>
</dbReference>
<dbReference type="CDD" id="cd00093">
    <property type="entry name" value="HTH_XRE"/>
    <property type="match status" value="1"/>
</dbReference>
<dbReference type="EMBL" id="JACHJD010000003">
    <property type="protein sequence ID" value="MBB5103247.1"/>
    <property type="molecule type" value="Genomic_DNA"/>
</dbReference>
<organism evidence="4 5">
    <name type="scientific">Streptomyces spectabilis</name>
    <dbReference type="NCBI Taxonomy" id="68270"/>
    <lineage>
        <taxon>Bacteria</taxon>
        <taxon>Bacillati</taxon>
        <taxon>Actinomycetota</taxon>
        <taxon>Actinomycetes</taxon>
        <taxon>Kitasatosporales</taxon>
        <taxon>Streptomycetaceae</taxon>
        <taxon>Streptomyces</taxon>
    </lineage>
</organism>
<feature type="domain" description="HTH cro/C1-type" evidence="2">
    <location>
        <begin position="35"/>
        <end position="77"/>
    </location>
</feature>
<feature type="region of interest" description="Disordered" evidence="1">
    <location>
        <begin position="24"/>
        <end position="51"/>
    </location>
</feature>
<evidence type="ECO:0000259" key="2">
    <source>
        <dbReference type="PROSITE" id="PS50943"/>
    </source>
</evidence>
<reference evidence="4 5" key="1">
    <citation type="submission" date="2017-09" db="EMBL/GenBank/DDBJ databases">
        <authorList>
            <person name="Lee N."/>
            <person name="Cho B.-K."/>
        </authorList>
    </citation>
    <scope>NUCLEOTIDE SEQUENCE [LARGE SCALE GENOMIC DNA]</scope>
    <source>
        <strain evidence="4 5">ATCC 27465</strain>
    </source>
</reference>
<dbReference type="AlphaFoldDB" id="A0A5P2X9C4"/>
<gene>
    <name evidence="4" type="ORF">CP982_14430</name>
    <name evidence="3" type="ORF">FHS40_002300</name>
</gene>
<dbReference type="OrthoDB" id="3873593at2"/>
<dbReference type="Pfam" id="PF13560">
    <property type="entry name" value="HTH_31"/>
    <property type="match status" value="1"/>
</dbReference>
<evidence type="ECO:0000313" key="3">
    <source>
        <dbReference type="EMBL" id="MBB5103247.1"/>
    </source>
</evidence>
<evidence type="ECO:0000256" key="1">
    <source>
        <dbReference type="SAM" id="MobiDB-lite"/>
    </source>
</evidence>
<dbReference type="RefSeq" id="WP_150510901.1">
    <property type="nucleotide sequence ID" value="NZ_BMSQ01000004.1"/>
</dbReference>
<dbReference type="SUPFAM" id="SSF47413">
    <property type="entry name" value="lambda repressor-like DNA-binding domains"/>
    <property type="match status" value="1"/>
</dbReference>
<reference evidence="3 6" key="2">
    <citation type="submission" date="2020-08" db="EMBL/GenBank/DDBJ databases">
        <title>Genomic Encyclopedia of Type Strains, Phase III (KMG-III): the genomes of soil and plant-associated and newly described type strains.</title>
        <authorList>
            <person name="Whitman W."/>
        </authorList>
    </citation>
    <scope>NUCLEOTIDE SEQUENCE [LARGE SCALE GENOMIC DNA]</scope>
    <source>
        <strain evidence="3 6">CECT 3146</strain>
    </source>
</reference>